<name>A0A367EH08_9ACTN</name>
<evidence type="ECO:0000313" key="1">
    <source>
        <dbReference type="EMBL" id="RCG16992.1"/>
    </source>
</evidence>
<dbReference type="AlphaFoldDB" id="A0A367EH08"/>
<proteinExistence type="predicted"/>
<dbReference type="Gene3D" id="3.40.50.300">
    <property type="entry name" value="P-loop containing nucleotide triphosphate hydrolases"/>
    <property type="match status" value="1"/>
</dbReference>
<dbReference type="EMBL" id="QOIM01000037">
    <property type="protein sequence ID" value="RCG16992.1"/>
    <property type="molecule type" value="Genomic_DNA"/>
</dbReference>
<dbReference type="OrthoDB" id="3197057at2"/>
<keyword evidence="2" id="KW-1185">Reference proteome</keyword>
<protein>
    <submittedName>
        <fullName evidence="1">Terminase</fullName>
    </submittedName>
</protein>
<reference evidence="1 2" key="1">
    <citation type="submission" date="2018-06" db="EMBL/GenBank/DDBJ databases">
        <title>Streptomyces reniochalinae sp. nov. and Streptomyces diacarnus sp. nov. from marine sponges.</title>
        <authorList>
            <person name="Li L."/>
        </authorList>
    </citation>
    <scope>NUCLEOTIDE SEQUENCE [LARGE SCALE GENOMIC DNA]</scope>
    <source>
        <strain evidence="1 2">LHW50302</strain>
    </source>
</reference>
<dbReference type="Gene3D" id="3.30.420.240">
    <property type="match status" value="1"/>
</dbReference>
<accession>A0A367EH08</accession>
<comment type="caution">
    <text evidence="1">The sequence shown here is derived from an EMBL/GenBank/DDBJ whole genome shotgun (WGS) entry which is preliminary data.</text>
</comment>
<organism evidence="1 2">
    <name type="scientific">Streptomyces reniochalinae</name>
    <dbReference type="NCBI Taxonomy" id="2250578"/>
    <lineage>
        <taxon>Bacteria</taxon>
        <taxon>Bacillati</taxon>
        <taxon>Actinomycetota</taxon>
        <taxon>Actinomycetes</taxon>
        <taxon>Kitasatosporales</taxon>
        <taxon>Streptomycetaceae</taxon>
        <taxon>Streptomyces</taxon>
    </lineage>
</organism>
<sequence>MFTREQVRFLLWFYALDENNKFVYRMGVLRRSKGWGKSPLLGAFALIEFIGPCVVDENGPGVRDPFGQWHPSGKRRNAPWVQMAAVSYQQVMNTMDPVRGMLAEGPAVADFALDPGKTLIQFQHGIGKIEPVTASSASLEGARPNFVVGDEIHHWLYSQGGQKMIQVIKRNLAKVGGRAVLTTNAHDPSEETVGRAEYEAYLARKADGGLDDVLYDCVEAPAESWAPEDPDAVRDGLRAAYGDSTWVDLDRLLAEIYDPTADAQEKRRFYMNQVVASSDAWLEPLDVDAASVPVEGPDDGGMVTLGFDGSRGHDATALVACELNTGHCWPLGIWQKPDGPEGLGWEVDREAVDTAVRSAFERWDVVGFFADLAFFEGYVDRWAEDFRETLFVKAAPGHSVAFDMRRRTKDFTAAAESTVAAFEDRSISVAADARLLTHLKNARRRPNAFGVSFGKESRESERKVDAAAALVLAREARRKAIEAGVFERRVKPGDATVYGF</sequence>
<evidence type="ECO:0000313" key="2">
    <source>
        <dbReference type="Proteomes" id="UP000253507"/>
    </source>
</evidence>
<dbReference type="InterPro" id="IPR027417">
    <property type="entry name" value="P-loop_NTPase"/>
</dbReference>
<gene>
    <name evidence="1" type="ORF">DQ392_18100</name>
</gene>
<dbReference type="Proteomes" id="UP000253507">
    <property type="component" value="Unassembled WGS sequence"/>
</dbReference>
<dbReference type="RefSeq" id="WP_114016687.1">
    <property type="nucleotide sequence ID" value="NZ_QOIM01000037.1"/>
</dbReference>